<evidence type="ECO:0000256" key="4">
    <source>
        <dbReference type="HAMAP-Rule" id="MF_01363"/>
    </source>
</evidence>
<dbReference type="GO" id="GO:0005840">
    <property type="term" value="C:ribosome"/>
    <property type="evidence" value="ECO:0007669"/>
    <property type="project" value="UniProtKB-KW"/>
</dbReference>
<dbReference type="InterPro" id="IPR001787">
    <property type="entry name" value="Ribosomal_bL21"/>
</dbReference>
<comment type="function">
    <text evidence="4 5">This protein binds to 23S rRNA in the presence of protein L20.</text>
</comment>
<evidence type="ECO:0000313" key="8">
    <source>
        <dbReference type="Proteomes" id="UP000782610"/>
    </source>
</evidence>
<name>A0A933L4V1_9HYPH</name>
<feature type="compositionally biased region" description="Basic and acidic residues" evidence="6">
    <location>
        <begin position="151"/>
        <end position="197"/>
    </location>
</feature>
<feature type="compositionally biased region" description="Low complexity" evidence="6">
    <location>
        <begin position="123"/>
        <end position="136"/>
    </location>
</feature>
<dbReference type="GO" id="GO:0006412">
    <property type="term" value="P:translation"/>
    <property type="evidence" value="ECO:0007669"/>
    <property type="project" value="UniProtKB-UniRule"/>
</dbReference>
<gene>
    <name evidence="4 7" type="primary">rplU</name>
    <name evidence="7" type="ORF">HY834_15100</name>
</gene>
<evidence type="ECO:0000256" key="2">
    <source>
        <dbReference type="ARBA" id="ARBA00022980"/>
    </source>
</evidence>
<organism evidence="7 8">
    <name type="scientific">Devosia nanyangense</name>
    <dbReference type="NCBI Taxonomy" id="1228055"/>
    <lineage>
        <taxon>Bacteria</taxon>
        <taxon>Pseudomonadati</taxon>
        <taxon>Pseudomonadota</taxon>
        <taxon>Alphaproteobacteria</taxon>
        <taxon>Hyphomicrobiales</taxon>
        <taxon>Devosiaceae</taxon>
        <taxon>Devosia</taxon>
    </lineage>
</organism>
<keyword evidence="4 5" id="KW-0694">RNA-binding</keyword>
<dbReference type="Proteomes" id="UP000782610">
    <property type="component" value="Unassembled WGS sequence"/>
</dbReference>
<reference evidence="7" key="1">
    <citation type="submission" date="2020-07" db="EMBL/GenBank/DDBJ databases">
        <title>Huge and variable diversity of episymbiotic CPR bacteria and DPANN archaea in groundwater ecosystems.</title>
        <authorList>
            <person name="He C.Y."/>
            <person name="Keren R."/>
            <person name="Whittaker M."/>
            <person name="Farag I.F."/>
            <person name="Doudna J."/>
            <person name="Cate J.H.D."/>
            <person name="Banfield J.F."/>
        </authorList>
    </citation>
    <scope>NUCLEOTIDE SEQUENCE</scope>
    <source>
        <strain evidence="7">NC_groundwater_1586_Pr3_B-0.1um_66_15</strain>
    </source>
</reference>
<feature type="region of interest" description="Disordered" evidence="6">
    <location>
        <begin position="123"/>
        <end position="215"/>
    </location>
</feature>
<proteinExistence type="inferred from homology"/>
<comment type="caution">
    <text evidence="7">The sequence shown here is derived from an EMBL/GenBank/DDBJ whole genome shotgun (WGS) entry which is preliminary data.</text>
</comment>
<dbReference type="GO" id="GO:0003735">
    <property type="term" value="F:structural constituent of ribosome"/>
    <property type="evidence" value="ECO:0007669"/>
    <property type="project" value="InterPro"/>
</dbReference>
<dbReference type="PANTHER" id="PTHR21349">
    <property type="entry name" value="50S RIBOSOMAL PROTEIN L21"/>
    <property type="match status" value="1"/>
</dbReference>
<dbReference type="HAMAP" id="MF_01363">
    <property type="entry name" value="Ribosomal_bL21"/>
    <property type="match status" value="1"/>
</dbReference>
<sequence>MNFAVIKTGGKQYKVAANDVLKIEKLEAQAGDVVTFDQVLMVGNGDDVTVGAPLVEGASVAAHFLGTKKQRTVLIIKKHRRQHFDRRNGHRQMLSTVRIGEILIGGAKPTLVADEKLRAKAAAEAAPVAVVTEAPAKPRKAAAPKAAPEAKAAKPKAEKPAAEAKAPKAEKAPKAAKPAAEKAPKAKAEKPAADKKPAAKKKAAPKSPSDSADQE</sequence>
<dbReference type="GO" id="GO:0005737">
    <property type="term" value="C:cytoplasm"/>
    <property type="evidence" value="ECO:0007669"/>
    <property type="project" value="UniProtKB-ARBA"/>
</dbReference>
<dbReference type="InterPro" id="IPR028909">
    <property type="entry name" value="bL21-like"/>
</dbReference>
<comment type="similarity">
    <text evidence="1 4 5">Belongs to the bacterial ribosomal protein bL21 family.</text>
</comment>
<keyword evidence="3 4" id="KW-0687">Ribonucleoprotein</keyword>
<evidence type="ECO:0000256" key="1">
    <source>
        <dbReference type="ARBA" id="ARBA00008563"/>
    </source>
</evidence>
<protein>
    <recommendedName>
        <fullName evidence="4">Large ribosomal subunit protein bL21</fullName>
    </recommendedName>
</protein>
<keyword evidence="4 5" id="KW-0699">rRNA-binding</keyword>
<dbReference type="InterPro" id="IPR036164">
    <property type="entry name" value="bL21-like_sf"/>
</dbReference>
<evidence type="ECO:0000256" key="5">
    <source>
        <dbReference type="RuleBase" id="RU000562"/>
    </source>
</evidence>
<keyword evidence="2 4" id="KW-0689">Ribosomal protein</keyword>
<accession>A0A933L4V1</accession>
<dbReference type="SUPFAM" id="SSF141091">
    <property type="entry name" value="L21p-like"/>
    <property type="match status" value="1"/>
</dbReference>
<dbReference type="GO" id="GO:0019843">
    <property type="term" value="F:rRNA binding"/>
    <property type="evidence" value="ECO:0007669"/>
    <property type="project" value="UniProtKB-UniRule"/>
</dbReference>
<dbReference type="AlphaFoldDB" id="A0A933L4V1"/>
<dbReference type="PANTHER" id="PTHR21349:SF0">
    <property type="entry name" value="LARGE RIBOSOMAL SUBUNIT PROTEIN BL21M"/>
    <property type="match status" value="1"/>
</dbReference>
<evidence type="ECO:0000313" key="7">
    <source>
        <dbReference type="EMBL" id="MBI4923070.1"/>
    </source>
</evidence>
<comment type="subunit">
    <text evidence="4">Part of the 50S ribosomal subunit. Contacts protein L20.</text>
</comment>
<dbReference type="NCBIfam" id="TIGR00061">
    <property type="entry name" value="L21"/>
    <property type="match status" value="1"/>
</dbReference>
<evidence type="ECO:0000256" key="6">
    <source>
        <dbReference type="SAM" id="MobiDB-lite"/>
    </source>
</evidence>
<evidence type="ECO:0000256" key="3">
    <source>
        <dbReference type="ARBA" id="ARBA00023274"/>
    </source>
</evidence>
<dbReference type="GO" id="GO:1990904">
    <property type="term" value="C:ribonucleoprotein complex"/>
    <property type="evidence" value="ECO:0007669"/>
    <property type="project" value="UniProtKB-KW"/>
</dbReference>
<dbReference type="Pfam" id="PF00829">
    <property type="entry name" value="Ribosomal_L21p"/>
    <property type="match status" value="1"/>
</dbReference>
<dbReference type="EMBL" id="JACRAF010000042">
    <property type="protein sequence ID" value="MBI4923070.1"/>
    <property type="molecule type" value="Genomic_DNA"/>
</dbReference>